<evidence type="ECO:0000256" key="1">
    <source>
        <dbReference type="SAM" id="MobiDB-lite"/>
    </source>
</evidence>
<comment type="caution">
    <text evidence="2">The sequence shown here is derived from an EMBL/GenBank/DDBJ whole genome shotgun (WGS) entry which is preliminary data.</text>
</comment>
<name>A0A9P7UG40_9PEZI</name>
<keyword evidence="3" id="KW-1185">Reference proteome</keyword>
<protein>
    <submittedName>
        <fullName evidence="2">Uncharacterized protein</fullName>
    </submittedName>
</protein>
<evidence type="ECO:0000313" key="2">
    <source>
        <dbReference type="EMBL" id="KAG7047380.1"/>
    </source>
</evidence>
<accession>A0A9P7UG40</accession>
<feature type="region of interest" description="Disordered" evidence="1">
    <location>
        <begin position="1"/>
        <end position="27"/>
    </location>
</feature>
<dbReference type="AlphaFoldDB" id="A0A9P7UG40"/>
<gene>
    <name evidence="2" type="ORF">JMJ77_010732</name>
</gene>
<dbReference type="Proteomes" id="UP000699042">
    <property type="component" value="Unassembled WGS sequence"/>
</dbReference>
<organism evidence="2 3">
    <name type="scientific">Colletotrichum scovillei</name>
    <dbReference type="NCBI Taxonomy" id="1209932"/>
    <lineage>
        <taxon>Eukaryota</taxon>
        <taxon>Fungi</taxon>
        <taxon>Dikarya</taxon>
        <taxon>Ascomycota</taxon>
        <taxon>Pezizomycotina</taxon>
        <taxon>Sordariomycetes</taxon>
        <taxon>Hypocreomycetidae</taxon>
        <taxon>Glomerellales</taxon>
        <taxon>Glomerellaceae</taxon>
        <taxon>Colletotrichum</taxon>
        <taxon>Colletotrichum acutatum species complex</taxon>
    </lineage>
</organism>
<reference evidence="2" key="1">
    <citation type="submission" date="2021-05" db="EMBL/GenBank/DDBJ databases">
        <title>Comparative genomics of three Colletotrichum scovillei strains and genetic complementation revealed genes involved fungal growth and virulence on chili pepper.</title>
        <authorList>
            <person name="Hsieh D.-K."/>
            <person name="Chuang S.-C."/>
            <person name="Chen C.-Y."/>
            <person name="Chao Y.-T."/>
            <person name="Lu M.-Y.J."/>
            <person name="Lee M.-H."/>
            <person name="Shih M.-C."/>
        </authorList>
    </citation>
    <scope>NUCLEOTIDE SEQUENCE</scope>
    <source>
        <strain evidence="2">Coll-153</strain>
    </source>
</reference>
<evidence type="ECO:0000313" key="3">
    <source>
        <dbReference type="Proteomes" id="UP000699042"/>
    </source>
</evidence>
<feature type="compositionally biased region" description="Polar residues" evidence="1">
    <location>
        <begin position="7"/>
        <end position="22"/>
    </location>
</feature>
<proteinExistence type="predicted"/>
<dbReference type="EMBL" id="JAESDN010000007">
    <property type="protein sequence ID" value="KAG7047380.1"/>
    <property type="molecule type" value="Genomic_DNA"/>
</dbReference>
<sequence length="41" mass="4418">MRPHPTSCLTSQHSVVLPPNTTGDHKLSELGMMTGQLCSPK</sequence>